<keyword evidence="4" id="KW-1185">Reference proteome</keyword>
<keyword evidence="2" id="KW-0732">Signal</keyword>
<dbReference type="EMBL" id="CP032152">
    <property type="protein sequence ID" value="AXY67332.1"/>
    <property type="molecule type" value="Genomic_DNA"/>
</dbReference>
<sequence>MRFSSIPLVLIATTLTAAPAFADSAAIGTIQVSPELRSALQSAPEPAANPNALQPASDLAEIENSLEIRPAPTRPDPKVYRQFEEPRNNRGLGFKVGI</sequence>
<evidence type="ECO:0000313" key="3">
    <source>
        <dbReference type="EMBL" id="AXY67332.1"/>
    </source>
</evidence>
<feature type="signal peptide" evidence="2">
    <location>
        <begin position="1"/>
        <end position="22"/>
    </location>
</feature>
<organism evidence="3 4">
    <name type="scientific">Thermosynechococcus sichuanensis E542</name>
    <dbReference type="NCBI Taxonomy" id="2016101"/>
    <lineage>
        <taxon>Bacteria</taxon>
        <taxon>Bacillati</taxon>
        <taxon>Cyanobacteriota</taxon>
        <taxon>Cyanophyceae</taxon>
        <taxon>Acaryochloridales</taxon>
        <taxon>Thermosynechococcaceae</taxon>
        <taxon>Thermosynechococcus</taxon>
        <taxon>Thermosynechococcus sichuanensis</taxon>
    </lineage>
</organism>
<dbReference type="KEGG" id="tsq:D3A95_01615"/>
<accession>A0A3B7MBT6</accession>
<evidence type="ECO:0000256" key="2">
    <source>
        <dbReference type="SAM" id="SignalP"/>
    </source>
</evidence>
<name>A0A3B7MBT6_9CYAN</name>
<reference evidence="4" key="1">
    <citation type="submission" date="2018-09" db="EMBL/GenBank/DDBJ databases">
        <title>Complete genome sequence of thermophilic cyanobacteria strain Thermosynechococcus elongatus PKUAC-SCTE542.</title>
        <authorList>
            <person name="Liang Y."/>
            <person name="Tang J."/>
            <person name="Daroch M."/>
        </authorList>
    </citation>
    <scope>NUCLEOTIDE SEQUENCE [LARGE SCALE GENOMIC DNA]</scope>
    <source>
        <strain evidence="4">E542</strain>
    </source>
</reference>
<dbReference type="RefSeq" id="WP_181495782.1">
    <property type="nucleotide sequence ID" value="NZ_CP032152.1"/>
</dbReference>
<dbReference type="Proteomes" id="UP000261812">
    <property type="component" value="Chromosome"/>
</dbReference>
<protein>
    <recommendedName>
        <fullName evidence="5">Porin</fullName>
    </recommendedName>
</protein>
<feature type="chain" id="PRO_5017821838" description="Porin" evidence="2">
    <location>
        <begin position="23"/>
        <end position="98"/>
    </location>
</feature>
<dbReference type="AlphaFoldDB" id="A0A3B7MBT6"/>
<feature type="compositionally biased region" description="Basic and acidic residues" evidence="1">
    <location>
        <begin position="75"/>
        <end position="88"/>
    </location>
</feature>
<gene>
    <name evidence="3" type="ORF">D3A95_01615</name>
</gene>
<evidence type="ECO:0000256" key="1">
    <source>
        <dbReference type="SAM" id="MobiDB-lite"/>
    </source>
</evidence>
<proteinExistence type="predicted"/>
<feature type="region of interest" description="Disordered" evidence="1">
    <location>
        <begin position="38"/>
        <end position="98"/>
    </location>
</feature>
<evidence type="ECO:0000313" key="4">
    <source>
        <dbReference type="Proteomes" id="UP000261812"/>
    </source>
</evidence>
<evidence type="ECO:0008006" key="5">
    <source>
        <dbReference type="Google" id="ProtNLM"/>
    </source>
</evidence>